<dbReference type="OrthoDB" id="5497412at2"/>
<evidence type="ECO:0000313" key="3">
    <source>
        <dbReference type="Proteomes" id="UP000076848"/>
    </source>
</evidence>
<dbReference type="InterPro" id="IPR036388">
    <property type="entry name" value="WH-like_DNA-bd_sf"/>
</dbReference>
<dbReference type="SMART" id="SM00421">
    <property type="entry name" value="HTH_LUXR"/>
    <property type="match status" value="1"/>
</dbReference>
<protein>
    <submittedName>
        <fullName evidence="2">LuxR family transcriptional regulator</fullName>
    </submittedName>
</protein>
<dbReference type="InterPro" id="IPR000014">
    <property type="entry name" value="PAS"/>
</dbReference>
<dbReference type="Pfam" id="PF13188">
    <property type="entry name" value="PAS_8"/>
    <property type="match status" value="1"/>
</dbReference>
<dbReference type="InterPro" id="IPR000792">
    <property type="entry name" value="Tscrpt_reg_LuxR_C"/>
</dbReference>
<keyword evidence="3" id="KW-1185">Reference proteome</keyword>
<dbReference type="InterPro" id="IPR016032">
    <property type="entry name" value="Sig_transdc_resp-reg_C-effctor"/>
</dbReference>
<dbReference type="GO" id="GO:0006355">
    <property type="term" value="P:regulation of DNA-templated transcription"/>
    <property type="evidence" value="ECO:0007669"/>
    <property type="project" value="InterPro"/>
</dbReference>
<accession>A0A157S5B5</accession>
<dbReference type="Gene3D" id="1.10.10.10">
    <property type="entry name" value="Winged helix-like DNA-binding domain superfamily/Winged helix DNA-binding domain"/>
    <property type="match status" value="1"/>
</dbReference>
<reference evidence="2 3" key="1">
    <citation type="submission" date="2016-04" db="EMBL/GenBank/DDBJ databases">
        <authorList>
            <consortium name="Pathogen Informatics"/>
        </authorList>
    </citation>
    <scope>NUCLEOTIDE SEQUENCE [LARGE SCALE GENOMIC DNA]</scope>
    <source>
        <strain evidence="2 3">H050680373</strain>
    </source>
</reference>
<sequence length="385" mass="42542">MEDGQHLIHSLYEAALDPGRWTDFLAHFTVAFSSQAALIWGYDFSDRSARALGGPTSLSAQHGFSEEALRSFEAHYCRVNVWTANERYHVEGQILSGSECYPDNHLTRTEWYADWLQPQDLFYTLAVIVEKRAQRSFNCTAVRSKWQGPYNEREEARMRSLVPHLQTAFALYRRLHRAEALAQTSLAALENLPMGVVLLDGRAEVLHANARAHALTRATGLLRFEADDTLHAVAPRDDQRLQRAMRDVVATGAGLPLHAGSVLRLHGLAGAQLQLLVAPLPLKAEPFSAHTAGVVFITDPALEIPSLMDILQSLYGMTAAESRLAQALAHGLSLAEYAERQGLSVQTVRTQYKSAAAKAGVGRQSDFVRTLLTGPALLRWARPSE</sequence>
<gene>
    <name evidence="2" type="ORF">SAMEA3906486_00341</name>
</gene>
<dbReference type="AlphaFoldDB" id="A0A157S5B5"/>
<dbReference type="SUPFAM" id="SSF46894">
    <property type="entry name" value="C-terminal effector domain of the bipartite response regulators"/>
    <property type="match status" value="1"/>
</dbReference>
<feature type="domain" description="HTH luxR-type" evidence="1">
    <location>
        <begin position="314"/>
        <end position="371"/>
    </location>
</feature>
<evidence type="ECO:0000259" key="1">
    <source>
        <dbReference type="SMART" id="SM00421"/>
    </source>
</evidence>
<proteinExistence type="predicted"/>
<dbReference type="RefSeq" id="WP_066122811.1">
    <property type="nucleotide sequence ID" value="NZ_FKIF01000001.1"/>
</dbReference>
<dbReference type="STRING" id="288768.SAMEA3906486_00341"/>
<name>A0A157S5B5_9BORD</name>
<dbReference type="EMBL" id="FKIF01000001">
    <property type="protein sequence ID" value="SAI65597.1"/>
    <property type="molecule type" value="Genomic_DNA"/>
</dbReference>
<dbReference type="Proteomes" id="UP000076848">
    <property type="component" value="Unassembled WGS sequence"/>
</dbReference>
<organism evidence="2 3">
    <name type="scientific">Bordetella ansorpii</name>
    <dbReference type="NCBI Taxonomy" id="288768"/>
    <lineage>
        <taxon>Bacteria</taxon>
        <taxon>Pseudomonadati</taxon>
        <taxon>Pseudomonadota</taxon>
        <taxon>Betaproteobacteria</taxon>
        <taxon>Burkholderiales</taxon>
        <taxon>Alcaligenaceae</taxon>
        <taxon>Bordetella</taxon>
    </lineage>
</organism>
<dbReference type="GO" id="GO:0003677">
    <property type="term" value="F:DNA binding"/>
    <property type="evidence" value="ECO:0007669"/>
    <property type="project" value="InterPro"/>
</dbReference>
<evidence type="ECO:0000313" key="2">
    <source>
        <dbReference type="EMBL" id="SAI65597.1"/>
    </source>
</evidence>